<evidence type="ECO:0000313" key="6">
    <source>
        <dbReference type="EMBL" id="MBK1881600.1"/>
    </source>
</evidence>
<evidence type="ECO:0000256" key="3">
    <source>
        <dbReference type="ARBA" id="ARBA00022801"/>
    </source>
</evidence>
<evidence type="ECO:0000313" key="7">
    <source>
        <dbReference type="Proteomes" id="UP000603141"/>
    </source>
</evidence>
<evidence type="ECO:0000256" key="1">
    <source>
        <dbReference type="ARBA" id="ARBA00009232"/>
    </source>
</evidence>
<sequence>MMDEIGPNFFSRPPEVCARELVGCLFRWDGCLTRVVETEAYASVDDEACHTWNRKGAREFVEAHSAGTAYVYLNYGVHWLFNVLVKHPNASGFVLLRALEPVSGIEQMRSRRPGIADRQLCAGPGKLTKALGMSGKIHGQNFLQTTTRGFVRKSGTEVAMGSRIGISKAIDRLWRFGDPNSASLSKKFGSVTD</sequence>
<dbReference type="HAMAP" id="MF_00527">
    <property type="entry name" value="3MGH"/>
    <property type="match status" value="1"/>
</dbReference>
<accession>A0A934VUX6</accession>
<evidence type="ECO:0000256" key="4">
    <source>
        <dbReference type="ARBA" id="ARBA00023204"/>
    </source>
</evidence>
<name>A0A934VUX6_9BACT</name>
<dbReference type="RefSeq" id="WP_200267949.1">
    <property type="nucleotide sequence ID" value="NZ_JAENIJ010000004.1"/>
</dbReference>
<dbReference type="EC" id="3.2.2.-" evidence="5"/>
<dbReference type="PANTHER" id="PTHR10429:SF0">
    <property type="entry name" value="DNA-3-METHYLADENINE GLYCOSYLASE"/>
    <property type="match status" value="1"/>
</dbReference>
<proteinExistence type="inferred from homology"/>
<comment type="similarity">
    <text evidence="1 5">Belongs to the DNA glycosylase MPG family.</text>
</comment>
<dbReference type="InterPro" id="IPR011034">
    <property type="entry name" value="Formyl_transferase-like_C_sf"/>
</dbReference>
<dbReference type="EMBL" id="JAENIJ010000004">
    <property type="protein sequence ID" value="MBK1881600.1"/>
    <property type="molecule type" value="Genomic_DNA"/>
</dbReference>
<dbReference type="GO" id="GO:0003677">
    <property type="term" value="F:DNA binding"/>
    <property type="evidence" value="ECO:0007669"/>
    <property type="project" value="InterPro"/>
</dbReference>
<dbReference type="NCBIfam" id="TIGR00567">
    <property type="entry name" value="3mg"/>
    <property type="match status" value="1"/>
</dbReference>
<dbReference type="CDD" id="cd00540">
    <property type="entry name" value="AAG"/>
    <property type="match status" value="1"/>
</dbReference>
<organism evidence="6 7">
    <name type="scientific">Luteolibacter pohnpeiensis</name>
    <dbReference type="NCBI Taxonomy" id="454153"/>
    <lineage>
        <taxon>Bacteria</taxon>
        <taxon>Pseudomonadati</taxon>
        <taxon>Verrucomicrobiota</taxon>
        <taxon>Verrucomicrobiia</taxon>
        <taxon>Verrucomicrobiales</taxon>
        <taxon>Verrucomicrobiaceae</taxon>
        <taxon>Luteolibacter</taxon>
    </lineage>
</organism>
<keyword evidence="7" id="KW-1185">Reference proteome</keyword>
<keyword evidence="2 5" id="KW-0227">DNA damage</keyword>
<dbReference type="SUPFAM" id="SSF50486">
    <property type="entry name" value="FMT C-terminal domain-like"/>
    <property type="match status" value="1"/>
</dbReference>
<dbReference type="Gene3D" id="3.10.300.10">
    <property type="entry name" value="Methylpurine-DNA glycosylase (MPG)"/>
    <property type="match status" value="1"/>
</dbReference>
<dbReference type="GO" id="GO:0006284">
    <property type="term" value="P:base-excision repair"/>
    <property type="evidence" value="ECO:0007669"/>
    <property type="project" value="InterPro"/>
</dbReference>
<dbReference type="Pfam" id="PF02245">
    <property type="entry name" value="Pur_DNA_glyco"/>
    <property type="match status" value="1"/>
</dbReference>
<comment type="caution">
    <text evidence="6">The sequence shown here is derived from an EMBL/GenBank/DDBJ whole genome shotgun (WGS) entry which is preliminary data.</text>
</comment>
<dbReference type="Proteomes" id="UP000603141">
    <property type="component" value="Unassembled WGS sequence"/>
</dbReference>
<dbReference type="AlphaFoldDB" id="A0A934VUX6"/>
<keyword evidence="4 5" id="KW-0234">DNA repair</keyword>
<dbReference type="InterPro" id="IPR036995">
    <property type="entry name" value="MPG_sf"/>
</dbReference>
<keyword evidence="3 5" id="KW-0378">Hydrolase</keyword>
<dbReference type="PANTHER" id="PTHR10429">
    <property type="entry name" value="DNA-3-METHYLADENINE GLYCOSYLASE"/>
    <property type="match status" value="1"/>
</dbReference>
<dbReference type="InterPro" id="IPR003180">
    <property type="entry name" value="MPG"/>
</dbReference>
<dbReference type="GO" id="GO:0003905">
    <property type="term" value="F:alkylbase DNA N-glycosylase activity"/>
    <property type="evidence" value="ECO:0007669"/>
    <property type="project" value="InterPro"/>
</dbReference>
<protein>
    <recommendedName>
        <fullName evidence="5">Putative 3-methyladenine DNA glycosylase</fullName>
        <ecNumber evidence="5">3.2.2.-</ecNumber>
    </recommendedName>
</protein>
<evidence type="ECO:0000256" key="2">
    <source>
        <dbReference type="ARBA" id="ARBA00022763"/>
    </source>
</evidence>
<gene>
    <name evidence="6" type="ORF">JIN85_04195</name>
</gene>
<reference evidence="6" key="1">
    <citation type="submission" date="2021-01" db="EMBL/GenBank/DDBJ databases">
        <title>Modified the classification status of verrucomicrobia.</title>
        <authorList>
            <person name="Feng X."/>
        </authorList>
    </citation>
    <scope>NUCLEOTIDE SEQUENCE</scope>
    <source>
        <strain evidence="6">KCTC 22041</strain>
    </source>
</reference>
<evidence type="ECO:0000256" key="5">
    <source>
        <dbReference type="HAMAP-Rule" id="MF_00527"/>
    </source>
</evidence>